<dbReference type="AlphaFoldDB" id="A0A2X0TZY8"/>
<name>A0A2X0TZY8_9ACTO</name>
<keyword evidence="2" id="KW-1185">Reference proteome</keyword>
<gene>
    <name evidence="1" type="ORF">NCTC9935_00939</name>
</gene>
<protein>
    <submittedName>
        <fullName evidence="1">Uncharacterized protein</fullName>
    </submittedName>
</protein>
<evidence type="ECO:0000313" key="2">
    <source>
        <dbReference type="Proteomes" id="UP000250192"/>
    </source>
</evidence>
<reference evidence="1 2" key="1">
    <citation type="submission" date="2018-06" db="EMBL/GenBank/DDBJ databases">
        <authorList>
            <consortium name="Pathogen Informatics"/>
            <person name="Doyle S."/>
        </authorList>
    </citation>
    <scope>NUCLEOTIDE SEQUENCE [LARGE SCALE GENOMIC DNA]</scope>
    <source>
        <strain evidence="1 2">NCTC9935</strain>
    </source>
</reference>
<organism evidence="1 2">
    <name type="scientific">Schaalia odontolytica</name>
    <dbReference type="NCBI Taxonomy" id="1660"/>
    <lineage>
        <taxon>Bacteria</taxon>
        <taxon>Bacillati</taxon>
        <taxon>Actinomycetota</taxon>
        <taxon>Actinomycetes</taxon>
        <taxon>Actinomycetales</taxon>
        <taxon>Actinomycetaceae</taxon>
        <taxon>Schaalia</taxon>
    </lineage>
</organism>
<dbReference type="Proteomes" id="UP000250192">
    <property type="component" value="Unassembled WGS sequence"/>
</dbReference>
<sequence>MTLRLSSGGARLHATHHPTLLPSGTGLLSLTPCAARAAPTRTSAFNVQVGHCIQLPTEENVTNLTTTDCSTLHDAEIFHLSQVTADERPTDTELEDIQLVGSMKGANK</sequence>
<accession>A0A2X0TZY8</accession>
<dbReference type="EMBL" id="UAPR01000002">
    <property type="protein sequence ID" value="SPT55433.1"/>
    <property type="molecule type" value="Genomic_DNA"/>
</dbReference>
<evidence type="ECO:0000313" key="1">
    <source>
        <dbReference type="EMBL" id="SPT55433.1"/>
    </source>
</evidence>
<proteinExistence type="predicted"/>